<dbReference type="InterPro" id="IPR028992">
    <property type="entry name" value="Hedgehog/Intein_dom"/>
</dbReference>
<organism evidence="2 3">
    <name type="scientific">Roseovarius aestuarii</name>
    <dbReference type="NCBI Taxonomy" id="475083"/>
    <lineage>
        <taxon>Bacteria</taxon>
        <taxon>Pseudomonadati</taxon>
        <taxon>Pseudomonadota</taxon>
        <taxon>Alphaproteobacteria</taxon>
        <taxon>Rhodobacterales</taxon>
        <taxon>Roseobacteraceae</taxon>
        <taxon>Roseovarius</taxon>
    </lineage>
</organism>
<keyword evidence="3" id="KW-1185">Reference proteome</keyword>
<feature type="domain" description="Hedgehog/Intein (Hint)" evidence="1">
    <location>
        <begin position="39"/>
        <end position="172"/>
    </location>
</feature>
<evidence type="ECO:0000259" key="1">
    <source>
        <dbReference type="Pfam" id="PF13403"/>
    </source>
</evidence>
<accession>A0A1X7BU08</accession>
<evidence type="ECO:0000313" key="2">
    <source>
        <dbReference type="EMBL" id="SMC13102.1"/>
    </source>
</evidence>
<protein>
    <recommendedName>
        <fullName evidence="1">Hedgehog/Intein (Hint) domain-containing protein</fullName>
    </recommendedName>
</protein>
<proteinExistence type="predicted"/>
<dbReference type="EMBL" id="FWXB01000011">
    <property type="protein sequence ID" value="SMC13102.1"/>
    <property type="molecule type" value="Genomic_DNA"/>
</dbReference>
<sequence length="184" mass="20281">MQDPTESSLLQRIAAQCKADAVAAKKPPAEPRLPLWSLPGFGAGAQVTTSFGNVPVEALRRRDPVKTRDGRFLKVQHIDVIRLDRRFLLTHPDAQPILIPRSGLGVDIPKQSTLVSGCLKIRSPLQYNQAFGRPAVDYTGHSGIARKFHGYFTYYVFQCGEPSTVNVNGMWIDLDPSVLETPGD</sequence>
<dbReference type="Pfam" id="PF13403">
    <property type="entry name" value="Hint_2"/>
    <property type="match status" value="1"/>
</dbReference>
<dbReference type="AlphaFoldDB" id="A0A1X7BU08"/>
<evidence type="ECO:0000313" key="3">
    <source>
        <dbReference type="Proteomes" id="UP000193224"/>
    </source>
</evidence>
<gene>
    <name evidence="2" type="ORF">ROA7745_02936</name>
</gene>
<name>A0A1X7BU08_9RHOB</name>
<dbReference type="Proteomes" id="UP000193224">
    <property type="component" value="Unassembled WGS sequence"/>
</dbReference>
<reference evidence="2 3" key="1">
    <citation type="submission" date="2017-03" db="EMBL/GenBank/DDBJ databases">
        <authorList>
            <person name="Afonso C.L."/>
            <person name="Miller P.J."/>
            <person name="Scott M.A."/>
            <person name="Spackman E."/>
            <person name="Goraichik I."/>
            <person name="Dimitrov K.M."/>
            <person name="Suarez D.L."/>
            <person name="Swayne D.E."/>
        </authorList>
    </citation>
    <scope>NUCLEOTIDE SEQUENCE [LARGE SCALE GENOMIC DNA]</scope>
    <source>
        <strain evidence="2 3">CECT 7745</strain>
    </source>
</reference>